<evidence type="ECO:0000313" key="3">
    <source>
        <dbReference type="EMBL" id="USS88113.1"/>
    </source>
</evidence>
<proteinExistence type="predicted"/>
<evidence type="ECO:0008006" key="5">
    <source>
        <dbReference type="Google" id="ProtNLM"/>
    </source>
</evidence>
<feature type="signal peptide" evidence="2">
    <location>
        <begin position="1"/>
        <end position="19"/>
    </location>
</feature>
<organism evidence="3 4">
    <name type="scientific">Fructilactobacillus hinvesii</name>
    <dbReference type="NCBI Taxonomy" id="2940300"/>
    <lineage>
        <taxon>Bacteria</taxon>
        <taxon>Bacillati</taxon>
        <taxon>Bacillota</taxon>
        <taxon>Bacilli</taxon>
        <taxon>Lactobacillales</taxon>
        <taxon>Lactobacillaceae</taxon>
        <taxon>Fructilactobacillus</taxon>
    </lineage>
</organism>
<evidence type="ECO:0000313" key="4">
    <source>
        <dbReference type="Proteomes" id="UP001057025"/>
    </source>
</evidence>
<gene>
    <name evidence="3" type="ORF">M3M39_01090</name>
</gene>
<evidence type="ECO:0000256" key="1">
    <source>
        <dbReference type="SAM" id="MobiDB-lite"/>
    </source>
</evidence>
<keyword evidence="4" id="KW-1185">Reference proteome</keyword>
<dbReference type="RefSeq" id="WP_252797402.1">
    <property type="nucleotide sequence ID" value="NZ_CP097118.1"/>
</dbReference>
<sequence length="199" mass="21996">MKKGLITVGACLTLALTLAACGSQSSESKSDQNTKSSKQEKQKKAENKKYKQAKNAQQKGQKDQPTDKSKNDTSAEQNQSEQPTAGNNQTNEQNDSTAGQQSTKQTQSNDSASQANVYYEGSKETNLPTTNGVDNVTRYWPSTITINGTKQPVIASYTRMGYFQIYTKQPTDQDYSFTYDGMDYMKYIGASDLDSIRNN</sequence>
<dbReference type="PROSITE" id="PS51257">
    <property type="entry name" value="PROKAR_LIPOPROTEIN"/>
    <property type="match status" value="1"/>
</dbReference>
<protein>
    <recommendedName>
        <fullName evidence="5">Lipoprotein</fullName>
    </recommendedName>
</protein>
<evidence type="ECO:0000256" key="2">
    <source>
        <dbReference type="SAM" id="SignalP"/>
    </source>
</evidence>
<keyword evidence="2" id="KW-0732">Signal</keyword>
<accession>A0ABY5BUJ6</accession>
<name>A0ABY5BUJ6_9LACO</name>
<feature type="region of interest" description="Disordered" evidence="1">
    <location>
        <begin position="21"/>
        <end position="115"/>
    </location>
</feature>
<feature type="compositionally biased region" description="Polar residues" evidence="1">
    <location>
        <begin position="74"/>
        <end position="115"/>
    </location>
</feature>
<dbReference type="EMBL" id="CP097118">
    <property type="protein sequence ID" value="USS88113.1"/>
    <property type="molecule type" value="Genomic_DNA"/>
</dbReference>
<dbReference type="Proteomes" id="UP001057025">
    <property type="component" value="Chromosome"/>
</dbReference>
<reference evidence="3" key="1">
    <citation type="submission" date="2022-05" db="EMBL/GenBank/DDBJ databases">
        <authorList>
            <person name="Oliphant S.A."/>
            <person name="Watson-Haigh N.S."/>
            <person name="Sumby K.M."/>
            <person name="Gardner J.M."/>
            <person name="Jiranek V."/>
        </authorList>
    </citation>
    <scope>NUCLEOTIDE SEQUENCE</scope>
    <source>
        <strain evidence="3">KI11_C11</strain>
    </source>
</reference>
<feature type="chain" id="PRO_5046446989" description="Lipoprotein" evidence="2">
    <location>
        <begin position="20"/>
        <end position="199"/>
    </location>
</feature>
<feature type="compositionally biased region" description="Basic and acidic residues" evidence="1">
    <location>
        <begin position="28"/>
        <end position="49"/>
    </location>
</feature>
<feature type="compositionally biased region" description="Basic and acidic residues" evidence="1">
    <location>
        <begin position="60"/>
        <end position="73"/>
    </location>
</feature>